<reference evidence="1" key="1">
    <citation type="submission" date="2018-10" db="EMBL/GenBank/DDBJ databases">
        <title>Hidden diversity of soil giant viruses.</title>
        <authorList>
            <person name="Schulz F."/>
            <person name="Alteio L."/>
            <person name="Goudeau D."/>
            <person name="Ryan E.M."/>
            <person name="Malmstrom R.R."/>
            <person name="Blanchard J."/>
            <person name="Woyke T."/>
        </authorList>
    </citation>
    <scope>NUCLEOTIDE SEQUENCE</scope>
    <source>
        <strain evidence="1">HAV1</strain>
    </source>
</reference>
<evidence type="ECO:0000313" key="1">
    <source>
        <dbReference type="EMBL" id="AYV80457.1"/>
    </source>
</evidence>
<gene>
    <name evidence="1" type="ORF">Harvfovirus1_82</name>
</gene>
<accession>A0A3G4ZZV7</accession>
<dbReference type="EMBL" id="MK072243">
    <property type="protein sequence ID" value="AYV80457.1"/>
    <property type="molecule type" value="Genomic_DNA"/>
</dbReference>
<organism evidence="1">
    <name type="scientific">Harvfovirus sp</name>
    <dbReference type="NCBI Taxonomy" id="2487768"/>
    <lineage>
        <taxon>Viruses</taxon>
        <taxon>Varidnaviria</taxon>
        <taxon>Bamfordvirae</taxon>
        <taxon>Nucleocytoviricota</taxon>
        <taxon>Megaviricetes</taxon>
        <taxon>Imitervirales</taxon>
        <taxon>Mimiviridae</taxon>
        <taxon>Klosneuvirinae</taxon>
    </lineage>
</organism>
<proteinExistence type="predicted"/>
<name>A0A3G4ZZV7_9VIRU</name>
<protein>
    <submittedName>
        <fullName evidence="1">Uncharacterized protein</fullName>
    </submittedName>
</protein>
<sequence length="112" mass="12756">MLESCLKRNGVGDLIMSGSSLLRVFEQILGCEAYFEDDDDGLDLAKELLRQRAKAIREYEGGTFVHEIETLCIERVYANQIYDYKDSKKGAPFETVLSYNDMVEEDEADEGE</sequence>